<dbReference type="PANTHER" id="PTHR43788:SF8">
    <property type="entry name" value="DNA-BINDING PROTEIN SMUBP-2"/>
    <property type="match status" value="1"/>
</dbReference>
<keyword evidence="5" id="KW-0347">Helicase</keyword>
<proteinExistence type="predicted"/>
<name>A0ABT9DDK4_9CELL</name>
<dbReference type="Proteomes" id="UP001232536">
    <property type="component" value="Unassembled WGS sequence"/>
</dbReference>
<dbReference type="InterPro" id="IPR038726">
    <property type="entry name" value="PDDEXK_AddAB-type"/>
</dbReference>
<keyword evidence="4" id="KW-0378">Hydrolase</keyword>
<dbReference type="InterPro" id="IPR050534">
    <property type="entry name" value="Coronavir_polyprotein_1ab"/>
</dbReference>
<accession>A0ABT9DDK4</accession>
<evidence type="ECO:0000259" key="11">
    <source>
        <dbReference type="Pfam" id="PF13087"/>
    </source>
</evidence>
<dbReference type="NCBIfam" id="TIGR03491">
    <property type="entry name" value="TM0106 family RecB-like putative nuclease"/>
    <property type="match status" value="1"/>
</dbReference>
<organism evidence="13 14">
    <name type="scientific">Actinotalea lenta</name>
    <dbReference type="NCBI Taxonomy" id="3064654"/>
    <lineage>
        <taxon>Bacteria</taxon>
        <taxon>Bacillati</taxon>
        <taxon>Actinomycetota</taxon>
        <taxon>Actinomycetes</taxon>
        <taxon>Micrococcales</taxon>
        <taxon>Cellulomonadaceae</taxon>
        <taxon>Actinotalea</taxon>
    </lineage>
</organism>
<keyword evidence="8" id="KW-0234">DNA repair</keyword>
<feature type="domain" description="PD-(D/E)XK endonuclease-like" evidence="10">
    <location>
        <begin position="79"/>
        <end position="223"/>
    </location>
</feature>
<dbReference type="InterPro" id="IPR038720">
    <property type="entry name" value="YprB_RNase_H-like_dom"/>
</dbReference>
<evidence type="ECO:0000256" key="9">
    <source>
        <dbReference type="SAM" id="MobiDB-lite"/>
    </source>
</evidence>
<evidence type="ECO:0000256" key="3">
    <source>
        <dbReference type="ARBA" id="ARBA00022763"/>
    </source>
</evidence>
<feature type="region of interest" description="Disordered" evidence="9">
    <location>
        <begin position="286"/>
        <end position="315"/>
    </location>
</feature>
<evidence type="ECO:0000313" key="13">
    <source>
        <dbReference type="EMBL" id="MDO8108338.1"/>
    </source>
</evidence>
<evidence type="ECO:0000256" key="1">
    <source>
        <dbReference type="ARBA" id="ARBA00022722"/>
    </source>
</evidence>
<evidence type="ECO:0000256" key="2">
    <source>
        <dbReference type="ARBA" id="ARBA00022741"/>
    </source>
</evidence>
<keyword evidence="1" id="KW-0540">Nuclease</keyword>
<dbReference type="InterPro" id="IPR041679">
    <property type="entry name" value="DNA2/NAM7-like_C"/>
</dbReference>
<dbReference type="Gene3D" id="3.90.320.10">
    <property type="match status" value="1"/>
</dbReference>
<keyword evidence="2" id="KW-0547">Nucleotide-binding</keyword>
<feature type="domain" description="YprB ribonuclease H-like" evidence="12">
    <location>
        <begin position="332"/>
        <end position="511"/>
    </location>
</feature>
<evidence type="ECO:0000259" key="12">
    <source>
        <dbReference type="Pfam" id="PF13482"/>
    </source>
</evidence>
<keyword evidence="14" id="KW-1185">Reference proteome</keyword>
<evidence type="ECO:0000256" key="4">
    <source>
        <dbReference type="ARBA" id="ARBA00022801"/>
    </source>
</evidence>
<dbReference type="CDD" id="cd18808">
    <property type="entry name" value="SF1_C_Upf1"/>
    <property type="match status" value="1"/>
</dbReference>
<evidence type="ECO:0000256" key="5">
    <source>
        <dbReference type="ARBA" id="ARBA00022806"/>
    </source>
</evidence>
<comment type="caution">
    <text evidence="13">The sequence shown here is derived from an EMBL/GenBank/DDBJ whole genome shotgun (WGS) entry which is preliminary data.</text>
</comment>
<evidence type="ECO:0000256" key="7">
    <source>
        <dbReference type="ARBA" id="ARBA00022840"/>
    </source>
</evidence>
<sequence length="1151" mass="126808">MTERLLTPSKITAWLDCAHYLTLRDEVDRGVRPQPPVMVGEMARMLMDKGLWHEQAVVDRYRAEGRTVLEVPERAQGESFTRWTARVAPLLDGEHDVIYQMPFVHNGIRGVADFLERVIDRDGRTSYEPVDAKLARGAAKPGHVLQLCFYAEAVAASLGRAPERVHIELGSGARETIRIDDVAPYWRRLRSQLAAIVAGPPTEATAPEPCDHCAFCEFEQVCDAEWRAADSLIHVAGIRRSDRALLDDDGVAAIAALATLAHEVEGLDPQRRDRLARQARLQVLAREAPDSDPPPFELISASPEEDEPVSEGASTPSLTGFAALPEPDDGDVFLDFEGHPFWRADVGLFFLFGLIERDGDEWAYKTFWAHTQAEEAQATKDLVDHLVERRRRYPGMHVYHYNHTERSALSALAAQYAVAELDLEELVATGAFVDLYPVVTGAVQVGTESYGLKHVERLADYQRSHDIDRGSGAVIEYEHWMHDHDEARLQRIARYNDDDVRATRAVRDWLVAHRPEDLPWRDTVLEPPVDESGLDERIERLHAFGPGTHEHLMGDLLGYWRRERRVVAADCLRLSMADQHDQLASPSVIARLQFHGLRDRVSARTGRKLKGQAAQFSFPDQPIDPDITPGSTMIVALQEQEWSFLRVEALDREDRTITVTADDHVAIDGLIPDHLVHWVAFDESAKLAALSELADRMLDNDASAVGHKILRRDPSVFVPGEGPADGLFSGGYQQACAWAPHLDHSYVPIQGPPGTGKTFTGAHIVHTLVQQGRRVGLTAMSHHAIDNLTQAVVDRFAEEGTPLSAARKAAGGPVTGVDYINDNTKCATGGYDVVAGTSWLFASRAMRDNPVDVLIVDEAGQLALADTIAASISATDVILLGDPQQLPQVAQAAHPDRSGVSALDHLIGEGARTFPPDRGLLLDTTWRMHPDVCGFISDVMYEGRLTSEAGCARQGTDAGTGLRWIRAEHMGRSTESPEEAATVAATIRDLVGTRWTDREGATRPITVDDIIVVAPYNDQRRLLTRVLAADPVTAGVEVGTVDKFQGREATVVIFSMATSSAEFMPRDASFLFSKNRLNVAISRARCLAYLVCTDELLDTRPRDVEQMRLVSALCAFVERAEIASTAAAVVPASIDRDSARGSGEQLGRIRR</sequence>
<gene>
    <name evidence="13" type="ORF">Q6348_14160</name>
</gene>
<dbReference type="EMBL" id="JAUQYP010000002">
    <property type="protein sequence ID" value="MDO8108338.1"/>
    <property type="molecule type" value="Genomic_DNA"/>
</dbReference>
<dbReference type="InterPro" id="IPR027417">
    <property type="entry name" value="P-loop_NTPase"/>
</dbReference>
<reference evidence="13 14" key="1">
    <citation type="submission" date="2023-07" db="EMBL/GenBank/DDBJ databases">
        <title>Description of novel actinomycetes strains, isolated from tidal flat sediment.</title>
        <authorList>
            <person name="Lu C."/>
        </authorList>
    </citation>
    <scope>NUCLEOTIDE SEQUENCE [LARGE SCALE GENOMIC DNA]</scope>
    <source>
        <strain evidence="13 14">SYSU T00b441</strain>
    </source>
</reference>
<dbReference type="PANTHER" id="PTHR43788">
    <property type="entry name" value="DNA2/NAM7 HELICASE FAMILY MEMBER"/>
    <property type="match status" value="1"/>
</dbReference>
<protein>
    <submittedName>
        <fullName evidence="13">TM0106 family RecB-like putative nuclease</fullName>
    </submittedName>
</protein>
<evidence type="ECO:0000313" key="14">
    <source>
        <dbReference type="Proteomes" id="UP001232536"/>
    </source>
</evidence>
<keyword evidence="3" id="KW-0227">DNA damage</keyword>
<dbReference type="InterPro" id="IPR019993">
    <property type="entry name" value="RecB_nuclease_TM0106_put"/>
</dbReference>
<dbReference type="Pfam" id="PF13482">
    <property type="entry name" value="RNase_H_2"/>
    <property type="match status" value="1"/>
</dbReference>
<evidence type="ECO:0000256" key="8">
    <source>
        <dbReference type="ARBA" id="ARBA00023204"/>
    </source>
</evidence>
<keyword evidence="7" id="KW-0067">ATP-binding</keyword>
<dbReference type="RefSeq" id="WP_304602045.1">
    <property type="nucleotide sequence ID" value="NZ_JAUQYP010000002.1"/>
</dbReference>
<feature type="domain" description="DNA2/NAM7 helicase-like C-terminal" evidence="11">
    <location>
        <begin position="916"/>
        <end position="1093"/>
    </location>
</feature>
<evidence type="ECO:0000256" key="6">
    <source>
        <dbReference type="ARBA" id="ARBA00022839"/>
    </source>
</evidence>
<dbReference type="Gene3D" id="3.40.50.300">
    <property type="entry name" value="P-loop containing nucleotide triphosphate hydrolases"/>
    <property type="match status" value="2"/>
</dbReference>
<evidence type="ECO:0000259" key="10">
    <source>
        <dbReference type="Pfam" id="PF12705"/>
    </source>
</evidence>
<keyword evidence="6" id="KW-0269">Exonuclease</keyword>
<dbReference type="Pfam" id="PF13087">
    <property type="entry name" value="AAA_12"/>
    <property type="match status" value="1"/>
</dbReference>
<dbReference type="Pfam" id="PF13604">
    <property type="entry name" value="AAA_30"/>
    <property type="match status" value="1"/>
</dbReference>
<dbReference type="CDD" id="cd17934">
    <property type="entry name" value="DEXXQc_Upf1-like"/>
    <property type="match status" value="1"/>
</dbReference>
<dbReference type="InterPro" id="IPR047187">
    <property type="entry name" value="SF1_C_Upf1"/>
</dbReference>
<dbReference type="SUPFAM" id="SSF52540">
    <property type="entry name" value="P-loop containing nucleoside triphosphate hydrolases"/>
    <property type="match status" value="1"/>
</dbReference>
<dbReference type="Pfam" id="PF12705">
    <property type="entry name" value="PDDEXK_1"/>
    <property type="match status" value="1"/>
</dbReference>
<dbReference type="InterPro" id="IPR011604">
    <property type="entry name" value="PDDEXK-like_dom_sf"/>
</dbReference>